<dbReference type="CDD" id="cd00397">
    <property type="entry name" value="DNA_BRE_C"/>
    <property type="match status" value="1"/>
</dbReference>
<dbReference type="AlphaFoldDB" id="A0A6P2DHM7"/>
<evidence type="ECO:0000259" key="2">
    <source>
        <dbReference type="PROSITE" id="PS51898"/>
    </source>
</evidence>
<evidence type="ECO:0000313" key="4">
    <source>
        <dbReference type="Proteomes" id="UP000464178"/>
    </source>
</evidence>
<dbReference type="PROSITE" id="PS51898">
    <property type="entry name" value="TYR_RECOMBINASE"/>
    <property type="match status" value="1"/>
</dbReference>
<dbReference type="Gene3D" id="1.10.443.10">
    <property type="entry name" value="Intergrase catalytic core"/>
    <property type="match status" value="1"/>
</dbReference>
<dbReference type="Pfam" id="PF00589">
    <property type="entry name" value="Phage_integrase"/>
    <property type="match status" value="1"/>
</dbReference>
<dbReference type="PANTHER" id="PTHR30349:SF64">
    <property type="entry name" value="PROPHAGE INTEGRASE INTD-RELATED"/>
    <property type="match status" value="1"/>
</dbReference>
<sequence length="398" mass="45024">MNRTPKLCHHKAAQQGYVTLNGKEHYLGYWSRDQRKAPPAVRAEYDAIIARWLAHGRKLPDAIPTTSPVTVNGIILPFVEYAEQHHAKGDDGRSSEVGNIKSALKVVSELFGRLPAAEFGPKALKHIRERMIALGWSRPYVNQQVRRVRRMFKWAVSEELVPVTVHQSLATVAGLAKGRTESRETKPVSPVLDLHVVTTLPHLTPTLRAMVLVHRLTGYRPQDVRRMRVEQIDRSTKPWVYRPPTHKTTYRGESRTVFIGPAAAEVLIPFLSDRQPDELVFTPARSRAERYVKLRATRKTKVQPSQVSRAKNATEKKLKVPEMFTAVGYIQAVRKAAKRAGVPHWHPNQLRHTFGTEVRSRFGLEAAQVLLGHKQANVTQVYAERDMTLAARVAERMG</sequence>
<keyword evidence="1" id="KW-0233">DNA recombination</keyword>
<accession>A0A6P2DHM7</accession>
<protein>
    <recommendedName>
        <fullName evidence="2">Tyr recombinase domain-containing protein</fullName>
    </recommendedName>
</protein>
<dbReference type="PANTHER" id="PTHR30349">
    <property type="entry name" value="PHAGE INTEGRASE-RELATED"/>
    <property type="match status" value="1"/>
</dbReference>
<dbReference type="GO" id="GO:0006310">
    <property type="term" value="P:DNA recombination"/>
    <property type="evidence" value="ECO:0007669"/>
    <property type="project" value="UniProtKB-KW"/>
</dbReference>
<dbReference type="KEGG" id="gms:SOIL9_80860"/>
<feature type="domain" description="Tyr recombinase" evidence="2">
    <location>
        <begin position="183"/>
        <end position="395"/>
    </location>
</feature>
<dbReference type="SUPFAM" id="SSF56349">
    <property type="entry name" value="DNA breaking-rejoining enzymes"/>
    <property type="match status" value="1"/>
</dbReference>
<dbReference type="GO" id="GO:0015074">
    <property type="term" value="P:DNA integration"/>
    <property type="evidence" value="ECO:0007669"/>
    <property type="project" value="InterPro"/>
</dbReference>
<evidence type="ECO:0000313" key="3">
    <source>
        <dbReference type="EMBL" id="VTS00731.1"/>
    </source>
</evidence>
<organism evidence="3 4">
    <name type="scientific">Gemmata massiliana</name>
    <dbReference type="NCBI Taxonomy" id="1210884"/>
    <lineage>
        <taxon>Bacteria</taxon>
        <taxon>Pseudomonadati</taxon>
        <taxon>Planctomycetota</taxon>
        <taxon>Planctomycetia</taxon>
        <taxon>Gemmatales</taxon>
        <taxon>Gemmataceae</taxon>
        <taxon>Gemmata</taxon>
    </lineage>
</organism>
<dbReference type="Proteomes" id="UP000464178">
    <property type="component" value="Chromosome"/>
</dbReference>
<gene>
    <name evidence="3" type="ORF">SOIL9_80860</name>
</gene>
<dbReference type="EMBL" id="LR593886">
    <property type="protein sequence ID" value="VTS00731.1"/>
    <property type="molecule type" value="Genomic_DNA"/>
</dbReference>
<proteinExistence type="predicted"/>
<keyword evidence="4" id="KW-1185">Reference proteome</keyword>
<dbReference type="InterPro" id="IPR013762">
    <property type="entry name" value="Integrase-like_cat_sf"/>
</dbReference>
<dbReference type="RefSeq" id="WP_162672248.1">
    <property type="nucleotide sequence ID" value="NZ_LR593886.1"/>
</dbReference>
<evidence type="ECO:0000256" key="1">
    <source>
        <dbReference type="ARBA" id="ARBA00023172"/>
    </source>
</evidence>
<dbReference type="InterPro" id="IPR050090">
    <property type="entry name" value="Tyrosine_recombinase_XerCD"/>
</dbReference>
<dbReference type="InterPro" id="IPR011010">
    <property type="entry name" value="DNA_brk_join_enz"/>
</dbReference>
<dbReference type="InterPro" id="IPR002104">
    <property type="entry name" value="Integrase_catalytic"/>
</dbReference>
<reference evidence="3 4" key="1">
    <citation type="submission" date="2019-05" db="EMBL/GenBank/DDBJ databases">
        <authorList>
            <consortium name="Science for Life Laboratories"/>
        </authorList>
    </citation>
    <scope>NUCLEOTIDE SEQUENCE [LARGE SCALE GENOMIC DNA]</scope>
    <source>
        <strain evidence="3">Soil9</strain>
    </source>
</reference>
<dbReference type="GO" id="GO:0003677">
    <property type="term" value="F:DNA binding"/>
    <property type="evidence" value="ECO:0007669"/>
    <property type="project" value="InterPro"/>
</dbReference>
<name>A0A6P2DHM7_9BACT</name>